<dbReference type="HAMAP" id="MF_00074">
    <property type="entry name" value="16SrRNA_methyltr_G"/>
    <property type="match status" value="1"/>
</dbReference>
<comment type="function">
    <text evidence="6">Specifically methylates the N7 position of a guanine in 16S rRNA.</text>
</comment>
<proteinExistence type="inferred from homology"/>
<evidence type="ECO:0000256" key="2">
    <source>
        <dbReference type="ARBA" id="ARBA00022552"/>
    </source>
</evidence>
<keyword evidence="2 6" id="KW-0698">rRNA processing</keyword>
<feature type="binding site" evidence="6">
    <location>
        <begin position="126"/>
        <end position="127"/>
    </location>
    <ligand>
        <name>S-adenosyl-L-methionine</name>
        <dbReference type="ChEBI" id="CHEBI:59789"/>
    </ligand>
</feature>
<feature type="binding site" evidence="6">
    <location>
        <begin position="98"/>
        <end position="100"/>
    </location>
    <ligand>
        <name>S-adenosyl-L-methionine</name>
        <dbReference type="ChEBI" id="CHEBI:59789"/>
    </ligand>
</feature>
<evidence type="ECO:0000256" key="5">
    <source>
        <dbReference type="ARBA" id="ARBA00022691"/>
    </source>
</evidence>
<comment type="subcellular location">
    <subcellularLocation>
        <location evidence="6">Cytoplasm</location>
    </subcellularLocation>
</comment>
<evidence type="ECO:0000313" key="7">
    <source>
        <dbReference type="EMBL" id="AZK43688.1"/>
    </source>
</evidence>
<dbReference type="InterPro" id="IPR003682">
    <property type="entry name" value="rRNA_ssu_MeTfrase_G"/>
</dbReference>
<name>A0A3S8RL78_9FIRM</name>
<dbReference type="InterPro" id="IPR029063">
    <property type="entry name" value="SAM-dependent_MTases_sf"/>
</dbReference>
<feature type="binding site" evidence="6">
    <location>
        <position position="80"/>
    </location>
    <ligand>
        <name>S-adenosyl-L-methionine</name>
        <dbReference type="ChEBI" id="CHEBI:59789"/>
    </ligand>
</feature>
<accession>A0A3S8RL78</accession>
<keyword evidence="5 6" id="KW-0949">S-adenosyl-L-methionine</keyword>
<keyword evidence="3 6" id="KW-0489">Methyltransferase</keyword>
<dbReference type="SUPFAM" id="SSF53335">
    <property type="entry name" value="S-adenosyl-L-methionine-dependent methyltransferases"/>
    <property type="match status" value="1"/>
</dbReference>
<dbReference type="KEGG" id="eri:EEI45_01800"/>
<dbReference type="RefSeq" id="WP_125163907.1">
    <property type="nucleotide sequence ID" value="NZ_CP034234.1"/>
</dbReference>
<dbReference type="PIRSF" id="PIRSF003078">
    <property type="entry name" value="GidB"/>
    <property type="match status" value="1"/>
</dbReference>
<keyword evidence="1 6" id="KW-0963">Cytoplasm</keyword>
<keyword evidence="8" id="KW-1185">Reference proteome</keyword>
<dbReference type="NCBIfam" id="TIGR00138">
    <property type="entry name" value="rsmG_gidB"/>
    <property type="match status" value="1"/>
</dbReference>
<dbReference type="Pfam" id="PF02527">
    <property type="entry name" value="GidB"/>
    <property type="match status" value="1"/>
</dbReference>
<evidence type="ECO:0000256" key="6">
    <source>
        <dbReference type="HAMAP-Rule" id="MF_00074"/>
    </source>
</evidence>
<sequence length="238" mass="26352">MNFLEFISKIGALGIVVSEEMKQQFLSYKNLIQEVNKVLNLTGIDDDEGIFLKHFYDSLLISPLIKENSRIADIGSGAGFPGIVLAIARPDITVTCIEPTTKRTNFLERVVLECGLKNTTVINGRAEDVIGELRESFDVATARAVAYLDILSELCLPFVKVGGVFLAMKGSKGIEEYEDSLKAIKILGGELTQTHKFSDDIMGDRYNLEITKVKSASKKYPRSYAKIKKTPLSGRNHD</sequence>
<dbReference type="Gene3D" id="3.40.50.150">
    <property type="entry name" value="Vaccinia Virus protein VP39"/>
    <property type="match status" value="1"/>
</dbReference>
<evidence type="ECO:0000313" key="8">
    <source>
        <dbReference type="Proteomes" id="UP000278804"/>
    </source>
</evidence>
<comment type="similarity">
    <text evidence="6">Belongs to the methyltransferase superfamily. RNA methyltransferase RsmG family.</text>
</comment>
<dbReference type="Proteomes" id="UP000278804">
    <property type="component" value="Chromosome"/>
</dbReference>
<reference evidence="7 8" key="1">
    <citation type="journal article" date="2020" name="Int. J. Syst. Evol. Microbiol.">
        <title>Description of Erysipelothrix piscisicarius sp. nov., an emergent fish pathogen, and assessment of virulence using a tiger barb (Puntigrus tetrazona) infection model.</title>
        <authorList>
            <person name="Pomaranski E.K."/>
            <person name="Griffin M.J."/>
            <person name="Camus A.C."/>
            <person name="Armwood A.R."/>
            <person name="Shelley J."/>
            <person name="Waldbieser G.C."/>
            <person name="LaFrentz B.R."/>
            <person name="Garcia J.C."/>
            <person name="Yanong R."/>
            <person name="Soto E."/>
        </authorList>
    </citation>
    <scope>NUCLEOTIDE SEQUENCE [LARGE SCALE GENOMIC DNA]</scope>
    <source>
        <strain evidence="7 8">15TAL0474</strain>
    </source>
</reference>
<evidence type="ECO:0000256" key="1">
    <source>
        <dbReference type="ARBA" id="ARBA00022490"/>
    </source>
</evidence>
<protein>
    <recommendedName>
        <fullName evidence="6">Ribosomal RNA small subunit methyltransferase G</fullName>
        <ecNumber evidence="6">2.1.1.-</ecNumber>
    </recommendedName>
    <alternativeName>
        <fullName evidence="6">16S rRNA 7-methylguanosine methyltransferase</fullName>
        <shortName evidence="6">16S rRNA m7G methyltransferase</shortName>
    </alternativeName>
</protein>
<feature type="binding site" evidence="6">
    <location>
        <position position="143"/>
    </location>
    <ligand>
        <name>S-adenosyl-L-methionine</name>
        <dbReference type="ChEBI" id="CHEBI:59789"/>
    </ligand>
</feature>
<dbReference type="EMBL" id="CP034234">
    <property type="protein sequence ID" value="AZK43688.1"/>
    <property type="molecule type" value="Genomic_DNA"/>
</dbReference>
<dbReference type="AlphaFoldDB" id="A0A3S8RL78"/>
<dbReference type="PANTHER" id="PTHR31760">
    <property type="entry name" value="S-ADENOSYL-L-METHIONINE-DEPENDENT METHYLTRANSFERASES SUPERFAMILY PROTEIN"/>
    <property type="match status" value="1"/>
</dbReference>
<dbReference type="PANTHER" id="PTHR31760:SF0">
    <property type="entry name" value="S-ADENOSYL-L-METHIONINE-DEPENDENT METHYLTRANSFERASES SUPERFAMILY PROTEIN"/>
    <property type="match status" value="1"/>
</dbReference>
<feature type="binding site" evidence="6">
    <location>
        <position position="75"/>
    </location>
    <ligand>
        <name>S-adenosyl-L-methionine</name>
        <dbReference type="ChEBI" id="CHEBI:59789"/>
    </ligand>
</feature>
<gene>
    <name evidence="6 7" type="primary">rsmG</name>
    <name evidence="7" type="ORF">EEI45_01800</name>
</gene>
<keyword evidence="4 6" id="KW-0808">Transferase</keyword>
<dbReference type="GO" id="GO:0070043">
    <property type="term" value="F:rRNA (guanine-N7-)-methyltransferase activity"/>
    <property type="evidence" value="ECO:0007669"/>
    <property type="project" value="UniProtKB-UniRule"/>
</dbReference>
<evidence type="ECO:0000256" key="4">
    <source>
        <dbReference type="ARBA" id="ARBA00022679"/>
    </source>
</evidence>
<dbReference type="GO" id="GO:0005829">
    <property type="term" value="C:cytosol"/>
    <property type="evidence" value="ECO:0007669"/>
    <property type="project" value="TreeGrafter"/>
</dbReference>
<evidence type="ECO:0000256" key="3">
    <source>
        <dbReference type="ARBA" id="ARBA00022603"/>
    </source>
</evidence>
<dbReference type="CDD" id="cd02440">
    <property type="entry name" value="AdoMet_MTases"/>
    <property type="match status" value="1"/>
</dbReference>
<organism evidence="7 8">
    <name type="scientific">Erysipelothrix piscisicarius</name>
    <dbReference type="NCBI Taxonomy" id="2485784"/>
    <lineage>
        <taxon>Bacteria</taxon>
        <taxon>Bacillati</taxon>
        <taxon>Bacillota</taxon>
        <taxon>Erysipelotrichia</taxon>
        <taxon>Erysipelotrichales</taxon>
        <taxon>Erysipelotrichaceae</taxon>
        <taxon>Erysipelothrix</taxon>
    </lineage>
</organism>
<dbReference type="EC" id="2.1.1.-" evidence="6"/>
<dbReference type="FunFam" id="3.40.50.150:FF:000041">
    <property type="entry name" value="Ribosomal RNA small subunit methyltransferase G"/>
    <property type="match status" value="1"/>
</dbReference>